<accession>N1PLB3</accession>
<reference evidence="3 4" key="2">
    <citation type="journal article" date="2012" name="PLoS Pathog.">
        <title>Diverse lifestyles and strategies of plant pathogenesis encoded in the genomes of eighteen Dothideomycetes fungi.</title>
        <authorList>
            <person name="Ohm R.A."/>
            <person name="Feau N."/>
            <person name="Henrissat B."/>
            <person name="Schoch C.L."/>
            <person name="Horwitz B.A."/>
            <person name="Barry K.W."/>
            <person name="Condon B.J."/>
            <person name="Copeland A.C."/>
            <person name="Dhillon B."/>
            <person name="Glaser F."/>
            <person name="Hesse C.N."/>
            <person name="Kosti I."/>
            <person name="LaButti K."/>
            <person name="Lindquist E.A."/>
            <person name="Lucas S."/>
            <person name="Salamov A.A."/>
            <person name="Bradshaw R.E."/>
            <person name="Ciuffetti L."/>
            <person name="Hamelin R.C."/>
            <person name="Kema G.H.J."/>
            <person name="Lawrence C."/>
            <person name="Scott J.A."/>
            <person name="Spatafora J.W."/>
            <person name="Turgeon B.G."/>
            <person name="de Wit P.J.G.M."/>
            <person name="Zhong S."/>
            <person name="Goodwin S.B."/>
            <person name="Grigoriev I.V."/>
        </authorList>
    </citation>
    <scope>NUCLEOTIDE SEQUENCE [LARGE SCALE GENOMIC DNA]</scope>
    <source>
        <strain evidence="4">NZE10 / CBS 128990</strain>
    </source>
</reference>
<evidence type="ECO:0000256" key="2">
    <source>
        <dbReference type="SAM" id="Phobius"/>
    </source>
</evidence>
<evidence type="ECO:0000256" key="1">
    <source>
        <dbReference type="SAM" id="MobiDB-lite"/>
    </source>
</evidence>
<keyword evidence="4" id="KW-1185">Reference proteome</keyword>
<feature type="region of interest" description="Disordered" evidence="1">
    <location>
        <begin position="77"/>
        <end position="112"/>
    </location>
</feature>
<proteinExistence type="predicted"/>
<evidence type="ECO:0000313" key="4">
    <source>
        <dbReference type="Proteomes" id="UP000016933"/>
    </source>
</evidence>
<dbReference type="Proteomes" id="UP000016933">
    <property type="component" value="Unassembled WGS sequence"/>
</dbReference>
<keyword evidence="2" id="KW-1133">Transmembrane helix</keyword>
<keyword evidence="2" id="KW-0812">Transmembrane</keyword>
<dbReference type="OMA" id="MAKDQIN"/>
<name>N1PLB3_DOTSN</name>
<dbReference type="eggNOG" id="ENOG502T9JP">
    <property type="taxonomic scope" value="Eukaryota"/>
</dbReference>
<dbReference type="EMBL" id="KB446539">
    <property type="protein sequence ID" value="EME43823.1"/>
    <property type="molecule type" value="Genomic_DNA"/>
</dbReference>
<protein>
    <submittedName>
        <fullName evidence="3">Uncharacterized protein</fullName>
    </submittedName>
</protein>
<dbReference type="OrthoDB" id="3001700at2759"/>
<feature type="transmembrane region" description="Helical" evidence="2">
    <location>
        <begin position="6"/>
        <end position="25"/>
    </location>
</feature>
<dbReference type="HOGENOM" id="CLU_2238752_0_0_1"/>
<dbReference type="AlphaFoldDB" id="N1PLB3"/>
<reference evidence="4" key="1">
    <citation type="journal article" date="2012" name="PLoS Genet.">
        <title>The genomes of the fungal plant pathogens Cladosporium fulvum and Dothistroma septosporum reveal adaptation to different hosts and lifestyles but also signatures of common ancestry.</title>
        <authorList>
            <person name="de Wit P.J.G.M."/>
            <person name="van der Burgt A."/>
            <person name="Oekmen B."/>
            <person name="Stergiopoulos I."/>
            <person name="Abd-Elsalam K.A."/>
            <person name="Aerts A.L."/>
            <person name="Bahkali A.H."/>
            <person name="Beenen H.G."/>
            <person name="Chettri P."/>
            <person name="Cox M.P."/>
            <person name="Datema E."/>
            <person name="de Vries R.P."/>
            <person name="Dhillon B."/>
            <person name="Ganley A.R."/>
            <person name="Griffiths S.A."/>
            <person name="Guo Y."/>
            <person name="Hamelin R.C."/>
            <person name="Henrissat B."/>
            <person name="Kabir M.S."/>
            <person name="Jashni M.K."/>
            <person name="Kema G."/>
            <person name="Klaubauf S."/>
            <person name="Lapidus A."/>
            <person name="Levasseur A."/>
            <person name="Lindquist E."/>
            <person name="Mehrabi R."/>
            <person name="Ohm R.A."/>
            <person name="Owen T.J."/>
            <person name="Salamov A."/>
            <person name="Schwelm A."/>
            <person name="Schijlen E."/>
            <person name="Sun H."/>
            <person name="van den Burg H.A."/>
            <person name="van Ham R.C.H.J."/>
            <person name="Zhang S."/>
            <person name="Goodwin S.B."/>
            <person name="Grigoriev I.V."/>
            <person name="Collemare J."/>
            <person name="Bradshaw R.E."/>
        </authorList>
    </citation>
    <scope>NUCLEOTIDE SEQUENCE [LARGE SCALE GENOMIC DNA]</scope>
    <source>
        <strain evidence="4">NZE10 / CBS 128990</strain>
    </source>
</reference>
<sequence>MTSFTIILSTIVVLIAIFAGYIYVVGLSPGTKRKMEEKALETMGEASHPFTLTNKASYVTKDMLGKVPDSDQQELKDLKGGLSNAAGGALQNPLGKLAGDVADEGTRPATGR</sequence>
<gene>
    <name evidence="3" type="ORF">DOTSEDRAFT_131088</name>
</gene>
<evidence type="ECO:0000313" key="3">
    <source>
        <dbReference type="EMBL" id="EME43823.1"/>
    </source>
</evidence>
<keyword evidence="2" id="KW-0472">Membrane</keyword>
<organism evidence="3 4">
    <name type="scientific">Dothistroma septosporum (strain NZE10 / CBS 128990)</name>
    <name type="common">Red band needle blight fungus</name>
    <name type="synonym">Mycosphaerella pini</name>
    <dbReference type="NCBI Taxonomy" id="675120"/>
    <lineage>
        <taxon>Eukaryota</taxon>
        <taxon>Fungi</taxon>
        <taxon>Dikarya</taxon>
        <taxon>Ascomycota</taxon>
        <taxon>Pezizomycotina</taxon>
        <taxon>Dothideomycetes</taxon>
        <taxon>Dothideomycetidae</taxon>
        <taxon>Mycosphaerellales</taxon>
        <taxon>Mycosphaerellaceae</taxon>
        <taxon>Dothistroma</taxon>
    </lineage>
</organism>